<dbReference type="Pfam" id="PF00829">
    <property type="entry name" value="Ribosomal_L21p"/>
    <property type="match status" value="1"/>
</dbReference>
<evidence type="ECO:0000313" key="6">
    <source>
        <dbReference type="EMBL" id="OGY24884.1"/>
    </source>
</evidence>
<dbReference type="GO" id="GO:1990904">
    <property type="term" value="C:ribonucleoprotein complex"/>
    <property type="evidence" value="ECO:0007669"/>
    <property type="project" value="UniProtKB-KW"/>
</dbReference>
<dbReference type="InterPro" id="IPR001787">
    <property type="entry name" value="Ribosomal_bL21"/>
</dbReference>
<evidence type="ECO:0000256" key="3">
    <source>
        <dbReference type="ARBA" id="ARBA00023274"/>
    </source>
</evidence>
<comment type="similarity">
    <text evidence="1 5">Belongs to the bacterial ribosomal protein bL21 family.</text>
</comment>
<keyword evidence="5" id="KW-0699">rRNA-binding</keyword>
<sequence length="79" mass="8904">MHYAVLKTGGKQYKVEEGQIIAVEKIESDQEKIEFDNILLLVSDGKIKVGKPMLKAKVLGQILEQAKGEKIKVFKYKAK</sequence>
<evidence type="ECO:0000256" key="4">
    <source>
        <dbReference type="ARBA" id="ARBA00035483"/>
    </source>
</evidence>
<name>A0A1G1WB89_9BACT</name>
<dbReference type="PANTHER" id="PTHR21349:SF0">
    <property type="entry name" value="LARGE RIBOSOMAL SUBUNIT PROTEIN BL21M"/>
    <property type="match status" value="1"/>
</dbReference>
<organism evidence="6 7">
    <name type="scientific">Candidatus Woykebacteria bacterium RBG_13_40_7b</name>
    <dbReference type="NCBI Taxonomy" id="1802594"/>
    <lineage>
        <taxon>Bacteria</taxon>
        <taxon>Candidatus Woykeibacteriota</taxon>
    </lineage>
</organism>
<dbReference type="NCBIfam" id="TIGR00061">
    <property type="entry name" value="L21"/>
    <property type="match status" value="1"/>
</dbReference>
<evidence type="ECO:0000256" key="5">
    <source>
        <dbReference type="RuleBase" id="RU000562"/>
    </source>
</evidence>
<dbReference type="Proteomes" id="UP000177103">
    <property type="component" value="Unassembled WGS sequence"/>
</dbReference>
<dbReference type="EMBL" id="MHCQ01000008">
    <property type="protein sequence ID" value="OGY24884.1"/>
    <property type="molecule type" value="Genomic_DNA"/>
</dbReference>
<dbReference type="SUPFAM" id="SSF141091">
    <property type="entry name" value="L21p-like"/>
    <property type="match status" value="1"/>
</dbReference>
<comment type="function">
    <text evidence="5">This protein binds to 23S rRNA in the presence of protein L20.</text>
</comment>
<dbReference type="PANTHER" id="PTHR21349">
    <property type="entry name" value="50S RIBOSOMAL PROTEIN L21"/>
    <property type="match status" value="1"/>
</dbReference>
<gene>
    <name evidence="6" type="ORF">A2Y57_02155</name>
</gene>
<dbReference type="GO" id="GO:0006412">
    <property type="term" value="P:translation"/>
    <property type="evidence" value="ECO:0007669"/>
    <property type="project" value="InterPro"/>
</dbReference>
<dbReference type="InterPro" id="IPR028909">
    <property type="entry name" value="bL21-like"/>
</dbReference>
<keyword evidence="3 5" id="KW-0687">Ribonucleoprotein</keyword>
<evidence type="ECO:0000313" key="7">
    <source>
        <dbReference type="Proteomes" id="UP000177103"/>
    </source>
</evidence>
<dbReference type="GO" id="GO:0005737">
    <property type="term" value="C:cytoplasm"/>
    <property type="evidence" value="ECO:0007669"/>
    <property type="project" value="UniProtKB-ARBA"/>
</dbReference>
<reference evidence="6 7" key="1">
    <citation type="journal article" date="2016" name="Nat. Commun.">
        <title>Thousands of microbial genomes shed light on interconnected biogeochemical processes in an aquifer system.</title>
        <authorList>
            <person name="Anantharaman K."/>
            <person name="Brown C.T."/>
            <person name="Hug L.A."/>
            <person name="Sharon I."/>
            <person name="Castelle C.J."/>
            <person name="Probst A.J."/>
            <person name="Thomas B.C."/>
            <person name="Singh A."/>
            <person name="Wilkins M.J."/>
            <person name="Karaoz U."/>
            <person name="Brodie E.L."/>
            <person name="Williams K.H."/>
            <person name="Hubbard S.S."/>
            <person name="Banfield J.F."/>
        </authorList>
    </citation>
    <scope>NUCLEOTIDE SEQUENCE [LARGE SCALE GENOMIC DNA]</scope>
</reference>
<evidence type="ECO:0000256" key="1">
    <source>
        <dbReference type="ARBA" id="ARBA00008563"/>
    </source>
</evidence>
<feature type="non-terminal residue" evidence="6">
    <location>
        <position position="79"/>
    </location>
</feature>
<proteinExistence type="inferred from homology"/>
<dbReference type="AlphaFoldDB" id="A0A1G1WB89"/>
<protein>
    <recommendedName>
        <fullName evidence="4 5">50S ribosomal protein L21</fullName>
    </recommendedName>
</protein>
<dbReference type="InterPro" id="IPR036164">
    <property type="entry name" value="bL21-like_sf"/>
</dbReference>
<keyword evidence="5" id="KW-0694">RNA-binding</keyword>
<comment type="caution">
    <text evidence="6">The sequence shown here is derived from an EMBL/GenBank/DDBJ whole genome shotgun (WGS) entry which is preliminary data.</text>
</comment>
<keyword evidence="2 5" id="KW-0689">Ribosomal protein</keyword>
<evidence type="ECO:0000256" key="2">
    <source>
        <dbReference type="ARBA" id="ARBA00022980"/>
    </source>
</evidence>
<accession>A0A1G1WB89</accession>
<dbReference type="GO" id="GO:0019843">
    <property type="term" value="F:rRNA binding"/>
    <property type="evidence" value="ECO:0007669"/>
    <property type="project" value="UniProtKB-KW"/>
</dbReference>
<dbReference type="GO" id="GO:0003735">
    <property type="term" value="F:structural constituent of ribosome"/>
    <property type="evidence" value="ECO:0007669"/>
    <property type="project" value="InterPro"/>
</dbReference>
<dbReference type="GO" id="GO:0005840">
    <property type="term" value="C:ribosome"/>
    <property type="evidence" value="ECO:0007669"/>
    <property type="project" value="UniProtKB-KW"/>
</dbReference>